<dbReference type="InterPro" id="IPR003675">
    <property type="entry name" value="Rce1/LyrA-like_dom"/>
</dbReference>
<organism evidence="3 4">
    <name type="scientific">Rhabdobacter roseus</name>
    <dbReference type="NCBI Taxonomy" id="1655419"/>
    <lineage>
        <taxon>Bacteria</taxon>
        <taxon>Pseudomonadati</taxon>
        <taxon>Bacteroidota</taxon>
        <taxon>Cytophagia</taxon>
        <taxon>Cytophagales</taxon>
        <taxon>Cytophagaceae</taxon>
        <taxon>Rhabdobacter</taxon>
    </lineage>
</organism>
<feature type="transmembrane region" description="Helical" evidence="1">
    <location>
        <begin position="147"/>
        <end position="171"/>
    </location>
</feature>
<dbReference type="GO" id="GO:0080120">
    <property type="term" value="P:CAAX-box protein maturation"/>
    <property type="evidence" value="ECO:0007669"/>
    <property type="project" value="UniProtKB-ARBA"/>
</dbReference>
<evidence type="ECO:0000256" key="1">
    <source>
        <dbReference type="SAM" id="Phobius"/>
    </source>
</evidence>
<protein>
    <submittedName>
        <fullName evidence="3">Membrane protease YdiL (CAAX protease family)</fullName>
    </submittedName>
</protein>
<reference evidence="3 4" key="1">
    <citation type="submission" date="2020-08" db="EMBL/GenBank/DDBJ databases">
        <title>Genomic Encyclopedia of Type Strains, Phase IV (KMG-IV): sequencing the most valuable type-strain genomes for metagenomic binning, comparative biology and taxonomic classification.</title>
        <authorList>
            <person name="Goeker M."/>
        </authorList>
    </citation>
    <scope>NUCLEOTIDE SEQUENCE [LARGE SCALE GENOMIC DNA]</scope>
    <source>
        <strain evidence="3 4">DSM 105074</strain>
    </source>
</reference>
<feature type="transmembrane region" description="Helical" evidence="1">
    <location>
        <begin position="229"/>
        <end position="248"/>
    </location>
</feature>
<keyword evidence="1" id="KW-0812">Transmembrane</keyword>
<dbReference type="Proteomes" id="UP000557307">
    <property type="component" value="Unassembled WGS sequence"/>
</dbReference>
<dbReference type="GO" id="GO:0006508">
    <property type="term" value="P:proteolysis"/>
    <property type="evidence" value="ECO:0007669"/>
    <property type="project" value="UniProtKB-KW"/>
</dbReference>
<evidence type="ECO:0000259" key="2">
    <source>
        <dbReference type="Pfam" id="PF02517"/>
    </source>
</evidence>
<dbReference type="EMBL" id="JACHGF010000002">
    <property type="protein sequence ID" value="MBB5283311.1"/>
    <property type="molecule type" value="Genomic_DNA"/>
</dbReference>
<evidence type="ECO:0000313" key="4">
    <source>
        <dbReference type="Proteomes" id="UP000557307"/>
    </source>
</evidence>
<sequence>MTLKDLLRILIINGLFANAVNLIFLTSWGQHLWQDWRQALLLGVLILVLQTLLIARLIQPYRPQLRLASTFTGSKLLVALGVGLVVWGLTQACTTLGTGTSLKYPTADRVLKFGLIFLFNSVPNALLEEFVYRHVPVRYGQIRGFSTQQILLLGVAVTFLFSIAHVSAYLFRDHTELSSLTQALRGPFLYGLAFLFVYMATRNIYFVTLVHAFSNNPLYLVRSPFLSTYYLYTFLFVTILWMITNEVLARRASLRRSP</sequence>
<keyword evidence="1" id="KW-0472">Membrane</keyword>
<dbReference type="Pfam" id="PF02517">
    <property type="entry name" value="Rce1-like"/>
    <property type="match status" value="1"/>
</dbReference>
<dbReference type="GO" id="GO:0004175">
    <property type="term" value="F:endopeptidase activity"/>
    <property type="evidence" value="ECO:0007669"/>
    <property type="project" value="UniProtKB-ARBA"/>
</dbReference>
<accession>A0A840TIW5</accession>
<keyword evidence="4" id="KW-1185">Reference proteome</keyword>
<keyword evidence="3" id="KW-0645">Protease</keyword>
<dbReference type="AlphaFoldDB" id="A0A840TIW5"/>
<name>A0A840TIW5_9BACT</name>
<keyword evidence="3" id="KW-0378">Hydrolase</keyword>
<comment type="caution">
    <text evidence="3">The sequence shown here is derived from an EMBL/GenBank/DDBJ whole genome shotgun (WGS) entry which is preliminary data.</text>
</comment>
<dbReference type="RefSeq" id="WP_184172600.1">
    <property type="nucleotide sequence ID" value="NZ_JACHGF010000002.1"/>
</dbReference>
<proteinExistence type="predicted"/>
<keyword evidence="1" id="KW-1133">Transmembrane helix</keyword>
<feature type="domain" description="CAAX prenyl protease 2/Lysostaphin resistance protein A-like" evidence="2">
    <location>
        <begin position="115"/>
        <end position="215"/>
    </location>
</feature>
<gene>
    <name evidence="3" type="ORF">HNQ92_001437</name>
</gene>
<feature type="transmembrane region" description="Helical" evidence="1">
    <location>
        <begin position="39"/>
        <end position="58"/>
    </location>
</feature>
<feature type="transmembrane region" description="Helical" evidence="1">
    <location>
        <begin position="192"/>
        <end position="214"/>
    </location>
</feature>
<evidence type="ECO:0000313" key="3">
    <source>
        <dbReference type="EMBL" id="MBB5283311.1"/>
    </source>
</evidence>
<feature type="transmembrane region" description="Helical" evidence="1">
    <location>
        <begin position="6"/>
        <end position="27"/>
    </location>
</feature>